<evidence type="ECO:0000313" key="2">
    <source>
        <dbReference type="Proteomes" id="UP000468687"/>
    </source>
</evidence>
<dbReference type="RefSeq" id="WP_163771459.1">
    <property type="nucleotide sequence ID" value="NZ_JAAGXA010000004.1"/>
</dbReference>
<comment type="caution">
    <text evidence="1">The sequence shown here is derived from an EMBL/GenBank/DDBJ whole genome shotgun (WGS) entry which is preliminary data.</text>
</comment>
<sequence>MSVVPSREFNLPELPAPYFLQVYAHSPPGTPAQVFRYRIELRERRRVLGVPWWPRLVTRDEVPTVEVRDPKRRRFTVARFLRRLVDEGYVAVEDLPAKALRER</sequence>
<reference evidence="1 2" key="1">
    <citation type="journal article" date="2014" name="Int. J. Syst. Evol. Microbiol.">
        <title>Nocardioides zeae sp. nov., isolated from the stem of Zea mays.</title>
        <authorList>
            <person name="Glaeser S.P."/>
            <person name="McInroy J.A."/>
            <person name="Busse H.J."/>
            <person name="Kampfer P."/>
        </authorList>
    </citation>
    <scope>NUCLEOTIDE SEQUENCE [LARGE SCALE GENOMIC DNA]</scope>
    <source>
        <strain evidence="1 2">JCM 30728</strain>
    </source>
</reference>
<dbReference type="Proteomes" id="UP000468687">
    <property type="component" value="Unassembled WGS sequence"/>
</dbReference>
<organism evidence="1 2">
    <name type="scientific">Nocardioides zeae</name>
    <dbReference type="NCBI Taxonomy" id="1457234"/>
    <lineage>
        <taxon>Bacteria</taxon>
        <taxon>Bacillati</taxon>
        <taxon>Actinomycetota</taxon>
        <taxon>Actinomycetes</taxon>
        <taxon>Propionibacteriales</taxon>
        <taxon>Nocardioidaceae</taxon>
        <taxon>Nocardioides</taxon>
    </lineage>
</organism>
<gene>
    <name evidence="1" type="ORF">G3T38_07265</name>
</gene>
<proteinExistence type="predicted"/>
<protein>
    <submittedName>
        <fullName evidence="1">Uncharacterized protein</fullName>
    </submittedName>
</protein>
<evidence type="ECO:0000313" key="1">
    <source>
        <dbReference type="EMBL" id="NEN78072.1"/>
    </source>
</evidence>
<name>A0A6P0HHB4_9ACTN</name>
<dbReference type="AlphaFoldDB" id="A0A6P0HHB4"/>
<accession>A0A6P0HHB4</accession>
<keyword evidence="2" id="KW-1185">Reference proteome</keyword>
<dbReference type="EMBL" id="JAAGXA010000004">
    <property type="protein sequence ID" value="NEN78072.1"/>
    <property type="molecule type" value="Genomic_DNA"/>
</dbReference>